<dbReference type="Gene3D" id="3.20.20.70">
    <property type="entry name" value="Aldolase class I"/>
    <property type="match status" value="2"/>
</dbReference>
<keyword evidence="8" id="KW-1133">Transmembrane helix</keyword>
<comment type="subunit">
    <text evidence="5">Homodimer.</text>
</comment>
<dbReference type="UniPathway" id="UPA00138"/>
<comment type="pathway">
    <text evidence="7">Carbohydrate degradation; glycolysis; D-glyceraldehyde 3-phosphate from glycerone phosphate: step 1/1.</text>
</comment>
<evidence type="ECO:0000256" key="1">
    <source>
        <dbReference type="ARBA" id="ARBA00000726"/>
    </source>
</evidence>
<evidence type="ECO:0000256" key="7">
    <source>
        <dbReference type="RuleBase" id="RU363013"/>
    </source>
</evidence>
<dbReference type="InterPro" id="IPR013785">
    <property type="entry name" value="Aldolase_TIM"/>
</dbReference>
<dbReference type="InterPro" id="IPR000652">
    <property type="entry name" value="Triosephosphate_isomerase"/>
</dbReference>
<keyword evidence="8" id="KW-0812">Transmembrane</keyword>
<dbReference type="CDD" id="cd00311">
    <property type="entry name" value="TIM"/>
    <property type="match status" value="1"/>
</dbReference>
<dbReference type="GO" id="GO:0005829">
    <property type="term" value="C:cytosol"/>
    <property type="evidence" value="ECO:0007669"/>
    <property type="project" value="TreeGrafter"/>
</dbReference>
<evidence type="ECO:0000256" key="5">
    <source>
        <dbReference type="ARBA" id="ARBA00011738"/>
    </source>
</evidence>
<organism evidence="9 10">
    <name type="scientific">Nothobranchius furzeri</name>
    <name type="common">Turquoise killifish</name>
    <dbReference type="NCBI Taxonomy" id="105023"/>
    <lineage>
        <taxon>Eukaryota</taxon>
        <taxon>Metazoa</taxon>
        <taxon>Chordata</taxon>
        <taxon>Craniata</taxon>
        <taxon>Vertebrata</taxon>
        <taxon>Euteleostomi</taxon>
        <taxon>Actinopterygii</taxon>
        <taxon>Neopterygii</taxon>
        <taxon>Teleostei</taxon>
        <taxon>Neoteleostei</taxon>
        <taxon>Acanthomorphata</taxon>
        <taxon>Ovalentaria</taxon>
        <taxon>Atherinomorphae</taxon>
        <taxon>Cyprinodontiformes</taxon>
        <taxon>Nothobranchiidae</taxon>
        <taxon>Nothobranchius</taxon>
    </lineage>
</organism>
<dbReference type="Ensembl" id="ENSNFUT00015049351.1">
    <property type="protein sequence ID" value="ENSNFUP00015047286.1"/>
    <property type="gene ID" value="ENSNFUG00015022362.1"/>
</dbReference>
<accession>A0A8C6PTF6</accession>
<proteinExistence type="inferred from homology"/>
<dbReference type="SUPFAM" id="SSF51351">
    <property type="entry name" value="Triosephosphate isomerase (TIM)"/>
    <property type="match status" value="1"/>
</dbReference>
<reference evidence="9" key="2">
    <citation type="submission" date="2025-08" db="UniProtKB">
        <authorList>
            <consortium name="Ensembl"/>
        </authorList>
    </citation>
    <scope>IDENTIFICATION</scope>
</reference>
<dbReference type="Pfam" id="PF00121">
    <property type="entry name" value="TIM"/>
    <property type="match status" value="2"/>
</dbReference>
<name>A0A8C6PTF6_NOTFU</name>
<evidence type="ECO:0000256" key="2">
    <source>
        <dbReference type="ARBA" id="ARBA00002041"/>
    </source>
</evidence>
<dbReference type="Proteomes" id="UP000694548">
    <property type="component" value="Chromosome sgr19"/>
</dbReference>
<reference evidence="9" key="3">
    <citation type="submission" date="2025-09" db="UniProtKB">
        <authorList>
            <consortium name="Ensembl"/>
        </authorList>
    </citation>
    <scope>IDENTIFICATION</scope>
</reference>
<dbReference type="GeneTree" id="ENSGT00390000013354"/>
<keyword evidence="6 7" id="KW-0413">Isomerase</keyword>
<dbReference type="GO" id="GO:0046166">
    <property type="term" value="P:glyceraldehyde-3-phosphate biosynthetic process"/>
    <property type="evidence" value="ECO:0007669"/>
    <property type="project" value="TreeGrafter"/>
</dbReference>
<comment type="function">
    <text evidence="2">Triosephosphate isomerase is an extremely efficient metabolic enzyme that catalyzes the interconversion between dihydroxyacetone phosphate (DHAP) and D-glyceraldehyde-3-phosphate (G3P) in glycolysis and gluconeogenesis.</text>
</comment>
<protein>
    <recommendedName>
        <fullName evidence="7">Triosephosphate isomerase</fullName>
        <ecNumber evidence="7">5.3.1.1</ecNumber>
    </recommendedName>
</protein>
<dbReference type="AlphaFoldDB" id="A0A8C6PTF6"/>
<dbReference type="PANTHER" id="PTHR21139:SF17">
    <property type="entry name" value="TRIOSEPHOSPHATE ISOMERASE A"/>
    <property type="match status" value="1"/>
</dbReference>
<evidence type="ECO:0000256" key="6">
    <source>
        <dbReference type="ARBA" id="ARBA00023235"/>
    </source>
</evidence>
<comment type="similarity">
    <text evidence="4 7">Belongs to the triosephosphate isomerase family.</text>
</comment>
<evidence type="ECO:0000256" key="4">
    <source>
        <dbReference type="ARBA" id="ARBA00007422"/>
    </source>
</evidence>
<reference evidence="9" key="1">
    <citation type="submission" date="2014-08" db="EMBL/GenBank/DDBJ databases">
        <authorList>
            <person name="Senf B."/>
            <person name="Petzold A."/>
            <person name="Downie B.R."/>
            <person name="Koch P."/>
            <person name="Platzer M."/>
        </authorList>
    </citation>
    <scope>NUCLEOTIDE SEQUENCE [LARGE SCALE GENOMIC DNA]</scope>
    <source>
        <strain evidence="9">GRZ</strain>
    </source>
</reference>
<evidence type="ECO:0000313" key="10">
    <source>
        <dbReference type="Proteomes" id="UP000694548"/>
    </source>
</evidence>
<evidence type="ECO:0000313" key="9">
    <source>
        <dbReference type="Ensembl" id="ENSNFUP00015047286.1"/>
    </source>
</evidence>
<dbReference type="GO" id="GO:0019563">
    <property type="term" value="P:glycerol catabolic process"/>
    <property type="evidence" value="ECO:0007669"/>
    <property type="project" value="TreeGrafter"/>
</dbReference>
<dbReference type="InterPro" id="IPR035990">
    <property type="entry name" value="TIM_sf"/>
</dbReference>
<dbReference type="GO" id="GO:0006096">
    <property type="term" value="P:glycolytic process"/>
    <property type="evidence" value="ECO:0007669"/>
    <property type="project" value="UniProtKB-UniPathway"/>
</dbReference>
<comment type="function">
    <text evidence="3">It is also responsible for the non-negligible production of methylglyoxal a reactive cytotoxic side-product that modifies and can alter proteins, DNA and lipids.</text>
</comment>
<dbReference type="GO" id="GO:0004807">
    <property type="term" value="F:triose-phosphate isomerase activity"/>
    <property type="evidence" value="ECO:0007669"/>
    <property type="project" value="UniProtKB-EC"/>
</dbReference>
<comment type="catalytic activity">
    <reaction evidence="7">
        <text>D-glyceraldehyde 3-phosphate = dihydroxyacetone phosphate</text>
        <dbReference type="Rhea" id="RHEA:18585"/>
        <dbReference type="ChEBI" id="CHEBI:57642"/>
        <dbReference type="ChEBI" id="CHEBI:59776"/>
        <dbReference type="EC" id="5.3.1.1"/>
    </reaction>
</comment>
<keyword evidence="10" id="KW-1185">Reference proteome</keyword>
<gene>
    <name evidence="9" type="primary">TPI1</name>
</gene>
<dbReference type="GO" id="GO:0006094">
    <property type="term" value="P:gluconeogenesis"/>
    <property type="evidence" value="ECO:0007669"/>
    <property type="project" value="UniProtKB-UniPathway"/>
</dbReference>
<comment type="pathway">
    <text evidence="7">Carbohydrate biosynthesis; gluconeogenesis.</text>
</comment>
<dbReference type="UniPathway" id="UPA00109">
    <property type="reaction ID" value="UER00189"/>
</dbReference>
<keyword evidence="8" id="KW-0472">Membrane</keyword>
<comment type="catalytic activity">
    <reaction evidence="1">
        <text>dihydroxyacetone phosphate = methylglyoxal + phosphate</text>
        <dbReference type="Rhea" id="RHEA:17937"/>
        <dbReference type="ChEBI" id="CHEBI:17158"/>
        <dbReference type="ChEBI" id="CHEBI:43474"/>
        <dbReference type="ChEBI" id="CHEBI:57642"/>
        <dbReference type="EC" id="4.2.3.3"/>
    </reaction>
</comment>
<feature type="transmembrane region" description="Helical" evidence="8">
    <location>
        <begin position="165"/>
        <end position="189"/>
    </location>
</feature>
<dbReference type="EC" id="5.3.1.1" evidence="7"/>
<dbReference type="PROSITE" id="PS51440">
    <property type="entry name" value="TIM_2"/>
    <property type="match status" value="2"/>
</dbReference>
<evidence type="ECO:0000256" key="3">
    <source>
        <dbReference type="ARBA" id="ARBA00004104"/>
    </source>
</evidence>
<sequence length="214" mass="24183">MAPQRVFVGGNRKMNGDKQSLGQPISTLDSAILHEVVCAAPSIYLDFVRSSLDPRISVAAQNCFRGPRERLQGRSGVPQEEGLHFKHHIHTHLFSAVWCFVPENVKDWSNVVLAYEPVWAIVTSQTATPEQAQEVHQKLRSWLRANLSDEVADSVRIIYGGQPQIFIFIYLLFILILISCVLVTFYSVWSRSLPEKHYMCHCYGSTLLSVQGLN</sequence>
<keyword evidence="7" id="KW-0312">Gluconeogenesis</keyword>
<keyword evidence="7" id="KW-0324">Glycolysis</keyword>
<evidence type="ECO:0000256" key="8">
    <source>
        <dbReference type="SAM" id="Phobius"/>
    </source>
</evidence>
<dbReference type="GO" id="GO:0008929">
    <property type="term" value="F:methylglyoxal synthase activity"/>
    <property type="evidence" value="ECO:0007669"/>
    <property type="project" value="UniProtKB-EC"/>
</dbReference>
<dbReference type="PANTHER" id="PTHR21139">
    <property type="entry name" value="TRIOSEPHOSPHATE ISOMERASE"/>
    <property type="match status" value="1"/>
</dbReference>